<accession>M1DH73</accession>
<feature type="region of interest" description="Disordered" evidence="1">
    <location>
        <begin position="225"/>
        <end position="244"/>
    </location>
</feature>
<dbReference type="InParanoid" id="M1DH73"/>
<feature type="compositionally biased region" description="Low complexity" evidence="1">
    <location>
        <begin position="45"/>
        <end position="59"/>
    </location>
</feature>
<feature type="compositionally biased region" description="Basic and acidic residues" evidence="1">
    <location>
        <begin position="232"/>
        <end position="244"/>
    </location>
</feature>
<name>M1DH73_SOLTU</name>
<dbReference type="EnsemblPlants" id="PGSC0003DMT400088991">
    <property type="protein sequence ID" value="PGSC0003DMT400088991"/>
    <property type="gene ID" value="PGSC0003DMG400038562"/>
</dbReference>
<protein>
    <submittedName>
        <fullName evidence="2">Uncharacterized protein</fullName>
    </submittedName>
</protein>
<reference evidence="3" key="1">
    <citation type="journal article" date="2011" name="Nature">
        <title>Genome sequence and analysis of the tuber crop potato.</title>
        <authorList>
            <consortium name="The Potato Genome Sequencing Consortium"/>
        </authorList>
    </citation>
    <scope>NUCLEOTIDE SEQUENCE [LARGE SCALE GENOMIC DNA]</scope>
    <source>
        <strain evidence="3">cv. DM1-3 516 R44</strain>
    </source>
</reference>
<proteinExistence type="predicted"/>
<feature type="compositionally biased region" description="Basic and acidic residues" evidence="1">
    <location>
        <begin position="25"/>
        <end position="38"/>
    </location>
</feature>
<feature type="compositionally biased region" description="Polar residues" evidence="1">
    <location>
        <begin position="98"/>
        <end position="109"/>
    </location>
</feature>
<organism evidence="2 3">
    <name type="scientific">Solanum tuberosum</name>
    <name type="common">Potato</name>
    <dbReference type="NCBI Taxonomy" id="4113"/>
    <lineage>
        <taxon>Eukaryota</taxon>
        <taxon>Viridiplantae</taxon>
        <taxon>Streptophyta</taxon>
        <taxon>Embryophyta</taxon>
        <taxon>Tracheophyta</taxon>
        <taxon>Spermatophyta</taxon>
        <taxon>Magnoliopsida</taxon>
        <taxon>eudicotyledons</taxon>
        <taxon>Gunneridae</taxon>
        <taxon>Pentapetalae</taxon>
        <taxon>asterids</taxon>
        <taxon>lamiids</taxon>
        <taxon>Solanales</taxon>
        <taxon>Solanaceae</taxon>
        <taxon>Solanoideae</taxon>
        <taxon>Solaneae</taxon>
        <taxon>Solanum</taxon>
    </lineage>
</organism>
<dbReference type="AlphaFoldDB" id="M1DH73"/>
<sequence length="244" mass="27517">MDGGCQEKQTNLQEGVSKGGNLTHVMHEGFHIDHRNDLRTPATTSQQQSPNQQQVQQQNRSEKEKQNTNKNSKNKSHSETGNTTTQSKGAMAKDMGSKASTSNQEQITKSKNKPSKKRREAEKKRQNQQQDKNEQREQQTDGETCKKFIMVNEQMGMDINPLQAQYMTIPLNVPPDKSPEKCQINKGPVIDEYAVDNSEDELDGDYQSLKDPDEDDETSELLIKAFSPSPDKGLEEEIQHVADT</sequence>
<evidence type="ECO:0000313" key="2">
    <source>
        <dbReference type="EnsemblPlants" id="PGSC0003DMT400088991"/>
    </source>
</evidence>
<feature type="region of interest" description="Disordered" evidence="1">
    <location>
        <begin position="1"/>
        <end position="145"/>
    </location>
</feature>
<evidence type="ECO:0000256" key="1">
    <source>
        <dbReference type="SAM" id="MobiDB-lite"/>
    </source>
</evidence>
<keyword evidence="3" id="KW-1185">Reference proteome</keyword>
<dbReference type="HOGENOM" id="CLU_076471_0_0_1"/>
<reference evidence="2" key="2">
    <citation type="submission" date="2015-06" db="UniProtKB">
        <authorList>
            <consortium name="EnsemblPlants"/>
        </authorList>
    </citation>
    <scope>IDENTIFICATION</scope>
    <source>
        <strain evidence="2">DM1-3 516 R44</strain>
    </source>
</reference>
<feature type="compositionally biased region" description="Basic and acidic residues" evidence="1">
    <location>
        <begin position="119"/>
        <end position="145"/>
    </location>
</feature>
<evidence type="ECO:0000313" key="3">
    <source>
        <dbReference type="Proteomes" id="UP000011115"/>
    </source>
</evidence>
<dbReference type="Proteomes" id="UP000011115">
    <property type="component" value="Unassembled WGS sequence"/>
</dbReference>
<dbReference type="Gramene" id="PGSC0003DMT400088991">
    <property type="protein sequence ID" value="PGSC0003DMT400088991"/>
    <property type="gene ID" value="PGSC0003DMG400038562"/>
</dbReference>
<dbReference type="PaxDb" id="4113-PGSC0003DMT400088991"/>